<evidence type="ECO:0000313" key="13">
    <source>
        <dbReference type="EMBL" id="GAO15164.1"/>
    </source>
</evidence>
<name>A0A063C1E3_USTVR</name>
<dbReference type="CDD" id="cd18583">
    <property type="entry name" value="ABC_6TM_HMT1"/>
    <property type="match status" value="1"/>
</dbReference>
<evidence type="ECO:0000256" key="6">
    <source>
        <dbReference type="ARBA" id="ARBA00022989"/>
    </source>
</evidence>
<dbReference type="PANTHER" id="PTHR24221:SF503">
    <property type="entry name" value="MITOCHONDRIAL POTASSIUM CHANNEL ATP-BINDING SUBUNIT"/>
    <property type="match status" value="1"/>
</dbReference>
<dbReference type="Gene3D" id="3.40.50.300">
    <property type="entry name" value="P-loop containing nucleotide triphosphate hydrolases"/>
    <property type="match status" value="1"/>
</dbReference>
<dbReference type="SUPFAM" id="SSF90123">
    <property type="entry name" value="ABC transporter transmembrane region"/>
    <property type="match status" value="1"/>
</dbReference>
<dbReference type="Proteomes" id="UP000027002">
    <property type="component" value="Chromosome 4"/>
</dbReference>
<keyword evidence="3 10" id="KW-0812">Transmembrane</keyword>
<keyword evidence="6 10" id="KW-1133">Transmembrane helix</keyword>
<evidence type="ECO:0000256" key="8">
    <source>
        <dbReference type="ARBA" id="ARBA00024363"/>
    </source>
</evidence>
<comment type="similarity">
    <text evidence="8">Belongs to the ABC transporter superfamily. ABCB family. Heavy Metal importer (TC 3.A.1.210) subfamily.</text>
</comment>
<dbReference type="STRING" id="1159556.A0A063C1E3"/>
<evidence type="ECO:0000313" key="16">
    <source>
        <dbReference type="Proteomes" id="UP000054053"/>
    </source>
</evidence>
<evidence type="ECO:0000256" key="9">
    <source>
        <dbReference type="SAM" id="MobiDB-lite"/>
    </source>
</evidence>
<dbReference type="AlphaFoldDB" id="A0A063C1E3"/>
<comment type="subcellular location">
    <subcellularLocation>
        <location evidence="1">Membrane</location>
        <topology evidence="1">Multi-pass membrane protein</topology>
    </subcellularLocation>
</comment>
<feature type="transmembrane region" description="Helical" evidence="10">
    <location>
        <begin position="44"/>
        <end position="66"/>
    </location>
</feature>
<dbReference type="EMBL" id="BBTG02000012">
    <property type="protein sequence ID" value="GAO15164.1"/>
    <property type="molecule type" value="Genomic_DNA"/>
</dbReference>
<evidence type="ECO:0000256" key="7">
    <source>
        <dbReference type="ARBA" id="ARBA00023136"/>
    </source>
</evidence>
<keyword evidence="5" id="KW-0067">ATP-binding</keyword>
<feature type="compositionally biased region" description="Acidic residues" evidence="9">
    <location>
        <begin position="200"/>
        <end position="217"/>
    </location>
</feature>
<evidence type="ECO:0000256" key="5">
    <source>
        <dbReference type="ARBA" id="ARBA00022840"/>
    </source>
</evidence>
<dbReference type="InterPro" id="IPR036640">
    <property type="entry name" value="ABC1_TM_sf"/>
</dbReference>
<dbReference type="EMBL" id="CP072756">
    <property type="protein sequence ID" value="QUC20434.1"/>
    <property type="molecule type" value="Genomic_DNA"/>
</dbReference>
<proteinExistence type="inferred from homology"/>
<protein>
    <submittedName>
        <fullName evidence="13">Uncharacterized protein</fullName>
    </submittedName>
</protein>
<dbReference type="PROSITE" id="PS50929">
    <property type="entry name" value="ABC_TM1F"/>
    <property type="match status" value="1"/>
</dbReference>
<feature type="transmembrane region" description="Helical" evidence="10">
    <location>
        <begin position="254"/>
        <end position="274"/>
    </location>
</feature>
<reference evidence="13" key="1">
    <citation type="journal article" date="2016" name="Genome Announc.">
        <title>Genome Sequence of Ustilaginoidea virens IPU010, a Rice Pathogenic Fungus Causing False Smut.</title>
        <authorList>
            <person name="Kumagai T."/>
            <person name="Ishii T."/>
            <person name="Terai G."/>
            <person name="Umemura M."/>
            <person name="Machida M."/>
            <person name="Asai K."/>
        </authorList>
    </citation>
    <scope>NUCLEOTIDE SEQUENCE [LARGE SCALE GENOMIC DNA]</scope>
    <source>
        <strain evidence="13">IPU010</strain>
    </source>
</reference>
<dbReference type="KEGG" id="uvi:66065453"/>
<gene>
    <name evidence="14" type="ORF">UV8b_04675</name>
    <name evidence="13" type="ORF">UVI_02029380</name>
</gene>
<keyword evidence="2" id="KW-0813">Transport</keyword>
<evidence type="ECO:0000256" key="4">
    <source>
        <dbReference type="ARBA" id="ARBA00022741"/>
    </source>
</evidence>
<dbReference type="InterPro" id="IPR011527">
    <property type="entry name" value="ABC1_TM_dom"/>
</dbReference>
<evidence type="ECO:0000256" key="2">
    <source>
        <dbReference type="ARBA" id="ARBA00022448"/>
    </source>
</evidence>
<feature type="transmembrane region" description="Helical" evidence="10">
    <location>
        <begin position="294"/>
        <end position="314"/>
    </location>
</feature>
<dbReference type="InterPro" id="IPR027417">
    <property type="entry name" value="P-loop_NTPase"/>
</dbReference>
<dbReference type="InterPro" id="IPR003439">
    <property type="entry name" value="ABC_transporter-like_ATP-bd"/>
</dbReference>
<feature type="transmembrane region" description="Helical" evidence="10">
    <location>
        <begin position="396"/>
        <end position="418"/>
    </location>
</feature>
<evidence type="ECO:0000313" key="15">
    <source>
        <dbReference type="Proteomes" id="UP000027002"/>
    </source>
</evidence>
<dbReference type="Proteomes" id="UP000054053">
    <property type="component" value="Unassembled WGS sequence"/>
</dbReference>
<dbReference type="GeneID" id="66065453"/>
<dbReference type="GO" id="GO:0140359">
    <property type="term" value="F:ABC-type transporter activity"/>
    <property type="evidence" value="ECO:0007669"/>
    <property type="project" value="InterPro"/>
</dbReference>
<dbReference type="OrthoDB" id="4956773at2759"/>
<dbReference type="RefSeq" id="XP_042998107.1">
    <property type="nucleotide sequence ID" value="XM_043142173.1"/>
</dbReference>
<organism evidence="13 16">
    <name type="scientific">Ustilaginoidea virens</name>
    <name type="common">Rice false smut fungus</name>
    <name type="synonym">Villosiclava virens</name>
    <dbReference type="NCBI Taxonomy" id="1159556"/>
    <lineage>
        <taxon>Eukaryota</taxon>
        <taxon>Fungi</taxon>
        <taxon>Dikarya</taxon>
        <taxon>Ascomycota</taxon>
        <taxon>Pezizomycotina</taxon>
        <taxon>Sordariomycetes</taxon>
        <taxon>Hypocreomycetidae</taxon>
        <taxon>Hypocreales</taxon>
        <taxon>Clavicipitaceae</taxon>
        <taxon>Ustilaginoidea</taxon>
    </lineage>
</organism>
<dbReference type="InterPro" id="IPR039421">
    <property type="entry name" value="Type_1_exporter"/>
</dbReference>
<dbReference type="PROSITE" id="PS50893">
    <property type="entry name" value="ABC_TRANSPORTER_2"/>
    <property type="match status" value="1"/>
</dbReference>
<evidence type="ECO:0000313" key="14">
    <source>
        <dbReference type="EMBL" id="QUC20434.1"/>
    </source>
</evidence>
<evidence type="ECO:0000256" key="3">
    <source>
        <dbReference type="ARBA" id="ARBA00022692"/>
    </source>
</evidence>
<evidence type="ECO:0000256" key="1">
    <source>
        <dbReference type="ARBA" id="ARBA00004141"/>
    </source>
</evidence>
<evidence type="ECO:0000256" key="10">
    <source>
        <dbReference type="SAM" id="Phobius"/>
    </source>
</evidence>
<dbReference type="InterPro" id="IPR003593">
    <property type="entry name" value="AAA+_ATPase"/>
</dbReference>
<feature type="domain" description="ABC transporter" evidence="11">
    <location>
        <begin position="574"/>
        <end position="808"/>
    </location>
</feature>
<feature type="transmembrane region" description="Helical" evidence="10">
    <location>
        <begin position="483"/>
        <end position="501"/>
    </location>
</feature>
<dbReference type="FunFam" id="3.40.50.300:FF:000287">
    <property type="entry name" value="Multidrug ABC transporter ATP-binding protein"/>
    <property type="match status" value="1"/>
</dbReference>
<accession>A0A063C1E3</accession>
<keyword evidence="4" id="KW-0547">Nucleotide-binding</keyword>
<keyword evidence="15" id="KW-1185">Reference proteome</keyword>
<feature type="domain" description="ABC transmembrane type-1" evidence="12">
    <location>
        <begin position="257"/>
        <end position="540"/>
    </location>
</feature>
<reference evidence="14" key="3">
    <citation type="submission" date="2020-03" db="EMBL/GenBank/DDBJ databases">
        <title>A mixture of massive structural variations and highly conserved coding sequences in Ustilaginoidea virens genome.</title>
        <authorList>
            <person name="Zhang K."/>
            <person name="Zhao Z."/>
            <person name="Zhang Z."/>
            <person name="Li Y."/>
            <person name="Hsiang T."/>
            <person name="Sun W."/>
        </authorList>
    </citation>
    <scope>NUCLEOTIDE SEQUENCE</scope>
    <source>
        <strain evidence="14">UV-8b</strain>
    </source>
</reference>
<dbReference type="Pfam" id="PF00005">
    <property type="entry name" value="ABC_tran"/>
    <property type="match status" value="1"/>
</dbReference>
<feature type="transmembrane region" description="Helical" evidence="10">
    <location>
        <begin position="371"/>
        <end position="390"/>
    </location>
</feature>
<dbReference type="GO" id="GO:0005524">
    <property type="term" value="F:ATP binding"/>
    <property type="evidence" value="ECO:0007669"/>
    <property type="project" value="UniProtKB-KW"/>
</dbReference>
<dbReference type="Gene3D" id="1.20.1560.10">
    <property type="entry name" value="ABC transporter type 1, transmembrane domain"/>
    <property type="match status" value="1"/>
</dbReference>
<dbReference type="SUPFAM" id="SSF52540">
    <property type="entry name" value="P-loop containing nucleoside triphosphate hydrolases"/>
    <property type="match status" value="1"/>
</dbReference>
<dbReference type="GO" id="GO:0016020">
    <property type="term" value="C:membrane"/>
    <property type="evidence" value="ECO:0007669"/>
    <property type="project" value="UniProtKB-SubCell"/>
</dbReference>
<feature type="transmembrane region" description="Helical" evidence="10">
    <location>
        <begin position="12"/>
        <end position="32"/>
    </location>
</feature>
<dbReference type="HOGENOM" id="CLU_000604_6_6_1"/>
<keyword evidence="7 10" id="KW-0472">Membrane</keyword>
<evidence type="ECO:0000259" key="11">
    <source>
        <dbReference type="PROSITE" id="PS50893"/>
    </source>
</evidence>
<dbReference type="Pfam" id="PF00664">
    <property type="entry name" value="ABC_membrane"/>
    <property type="match status" value="1"/>
</dbReference>
<evidence type="ECO:0000259" key="12">
    <source>
        <dbReference type="PROSITE" id="PS50929"/>
    </source>
</evidence>
<dbReference type="SMART" id="SM00382">
    <property type="entry name" value="AAA"/>
    <property type="match status" value="1"/>
</dbReference>
<feature type="region of interest" description="Disordered" evidence="9">
    <location>
        <begin position="193"/>
        <end position="223"/>
    </location>
</feature>
<dbReference type="PANTHER" id="PTHR24221">
    <property type="entry name" value="ATP-BINDING CASSETTE SUB-FAMILY B"/>
    <property type="match status" value="1"/>
</dbReference>
<dbReference type="GO" id="GO:0016887">
    <property type="term" value="F:ATP hydrolysis activity"/>
    <property type="evidence" value="ECO:0007669"/>
    <property type="project" value="InterPro"/>
</dbReference>
<reference evidence="16" key="2">
    <citation type="journal article" date="2016" name="Genome Announc.">
        <title>Genome sequence of Ustilaginoidea virens IPU010, a rice pathogenic fungus causing false smut.</title>
        <authorList>
            <person name="Kumagai T."/>
            <person name="Ishii T."/>
            <person name="Terai G."/>
            <person name="Umemura M."/>
            <person name="Machida M."/>
            <person name="Asai K."/>
        </authorList>
    </citation>
    <scope>NUCLEOTIDE SEQUENCE [LARGE SCALE GENOMIC DNA]</scope>
    <source>
        <strain evidence="16">IPU010</strain>
    </source>
</reference>
<sequence>MTSIASISRRLYTASTALGLFFVFFSFIINYGRAEPGKGVLAKSILRVVAILAVAATCAAEATIVVRRQYQHERDLGTLDQAISLVFYALAWSSILARRWLLVVDTRGLSTISLVFGLVQFLLGTLRSQTILRDGEIFCLQAGRWMVSAALFVDSIVAQPKGSRKRGIDSESTPLLTDASSQAASDASYHGTAQAGQFESDTDSDGEGGDEEDDGAEDSQTGNLRKSGSWMLYLHNFRLFTPYLVPKNDRKVQLCILLCILTLVADRVMTIAVPNQLGLVADKLIAGSLPYRDLAVYFLLSILAGGTGSVLPVIRDLAKIPIEQFSYRQLTNAAFNHVMALTMEFHSDRDSAEVMKAVDQGQALTNVLQTAILEMLPTILDMLLAFVTLYVKFNSSVALCMIAASLSYLATEVVTSSWNIDNRRFMTKAERKQSRAMHQAVQGWQTVSAFNMFSYEKLRFGGAVDKHLAAERSWKIRDHLTEAILNSLSPITFYLLALLVMHEIYVGRASPGDFVFLLQYWENLVWPLKFLSHEYRYVMKDLIDAERLLDLLSTEPTIKDKHGAANLDQVRGLVEFRNVGFSYDQKRTAIQDVSIVAQPGETIAFVGATGAGKSTLTKLLMRYYDVTQGSILVDGHDIRDVTQGSLRDAIGVVSQDPLLFNASIFENLRYAKLSASDEEIYEACRGAAIHDKILTFTEGYDTRVGEQGVKLSGGEVQRLAIARVFLKNPPILIFDEATSSVDTETEVAIQEALGRLSHKRTTFVIAHRLSTVVRADQILVVDDGKVVERGRHEELVRMGGKYASLWQNQLGRRDDDSLEGKE</sequence>